<feature type="region of interest" description="Disordered" evidence="2">
    <location>
        <begin position="1"/>
        <end position="45"/>
    </location>
</feature>
<name>A0AAV4HRU2_9GAST</name>
<dbReference type="PANTHER" id="PTHR43450:SF1">
    <property type="entry name" value="ASPARTATE--TRNA LIGASE, CYTOPLASMIC"/>
    <property type="match status" value="1"/>
</dbReference>
<reference evidence="3 4" key="1">
    <citation type="journal article" date="2021" name="Elife">
        <title>Chloroplast acquisition without the gene transfer in kleptoplastic sea slugs, Plakobranchus ocellatus.</title>
        <authorList>
            <person name="Maeda T."/>
            <person name="Takahashi S."/>
            <person name="Yoshida T."/>
            <person name="Shimamura S."/>
            <person name="Takaki Y."/>
            <person name="Nagai Y."/>
            <person name="Toyoda A."/>
            <person name="Suzuki Y."/>
            <person name="Arimoto A."/>
            <person name="Ishii H."/>
            <person name="Satoh N."/>
            <person name="Nishiyama T."/>
            <person name="Hasebe M."/>
            <person name="Maruyama T."/>
            <person name="Minagawa J."/>
            <person name="Obokata J."/>
            <person name="Shigenobu S."/>
        </authorList>
    </citation>
    <scope>NUCLEOTIDE SEQUENCE [LARGE SCALE GENOMIC DNA]</scope>
</reference>
<evidence type="ECO:0000256" key="1">
    <source>
        <dbReference type="ARBA" id="ARBA00022490"/>
    </source>
</evidence>
<dbReference type="GO" id="GO:0004815">
    <property type="term" value="F:aspartate-tRNA ligase activity"/>
    <property type="evidence" value="ECO:0007669"/>
    <property type="project" value="InterPro"/>
</dbReference>
<evidence type="ECO:0000313" key="3">
    <source>
        <dbReference type="EMBL" id="GFR99486.1"/>
    </source>
</evidence>
<comment type="caution">
    <text evidence="3">The sequence shown here is derived from an EMBL/GenBank/DDBJ whole genome shotgun (WGS) entry which is preliminary data.</text>
</comment>
<feature type="compositionally biased region" description="Polar residues" evidence="2">
    <location>
        <begin position="1"/>
        <end position="13"/>
    </location>
</feature>
<evidence type="ECO:0000256" key="2">
    <source>
        <dbReference type="SAM" id="MobiDB-lite"/>
    </source>
</evidence>
<organism evidence="3 4">
    <name type="scientific">Elysia marginata</name>
    <dbReference type="NCBI Taxonomy" id="1093978"/>
    <lineage>
        <taxon>Eukaryota</taxon>
        <taxon>Metazoa</taxon>
        <taxon>Spiralia</taxon>
        <taxon>Lophotrochozoa</taxon>
        <taxon>Mollusca</taxon>
        <taxon>Gastropoda</taxon>
        <taxon>Heterobranchia</taxon>
        <taxon>Euthyneura</taxon>
        <taxon>Panpulmonata</taxon>
        <taxon>Sacoglossa</taxon>
        <taxon>Placobranchoidea</taxon>
        <taxon>Plakobranchidae</taxon>
        <taxon>Elysia</taxon>
    </lineage>
</organism>
<dbReference type="GO" id="GO:0005524">
    <property type="term" value="F:ATP binding"/>
    <property type="evidence" value="ECO:0007669"/>
    <property type="project" value="InterPro"/>
</dbReference>
<dbReference type="EMBL" id="BMAT01012806">
    <property type="protein sequence ID" value="GFR99486.1"/>
    <property type="molecule type" value="Genomic_DNA"/>
</dbReference>
<dbReference type="Proteomes" id="UP000762676">
    <property type="component" value="Unassembled WGS sequence"/>
</dbReference>
<dbReference type="PANTHER" id="PTHR43450">
    <property type="entry name" value="ASPARTYL-TRNA SYNTHETASE"/>
    <property type="match status" value="1"/>
</dbReference>
<dbReference type="AlphaFoldDB" id="A0AAV4HRU2"/>
<accession>A0AAV4HRU2</accession>
<dbReference type="InterPro" id="IPR012340">
    <property type="entry name" value="NA-bd_OB-fold"/>
</dbReference>
<evidence type="ECO:0000313" key="4">
    <source>
        <dbReference type="Proteomes" id="UP000762676"/>
    </source>
</evidence>
<dbReference type="SUPFAM" id="SSF50249">
    <property type="entry name" value="Nucleic acid-binding proteins"/>
    <property type="match status" value="1"/>
</dbReference>
<gene>
    <name evidence="3" type="ORF">ElyMa_006374900</name>
</gene>
<dbReference type="GO" id="GO:0003723">
    <property type="term" value="F:RNA binding"/>
    <property type="evidence" value="ECO:0007669"/>
    <property type="project" value="TreeGrafter"/>
</dbReference>
<keyword evidence="1" id="KW-0963">Cytoplasm</keyword>
<sequence>MSSTGESTDNQALSKKALKKQQKEAEKAAKKAEYKKENAQETEVKDVVDQSKGMYGVLPLNQSQERLSRRLHRVNELVPDLATQAVWVRGRLHTCRSKGKQCFFVVRQQKWTVQGVAIQNENISKQMIKFISGY</sequence>
<dbReference type="GO" id="GO:0017101">
    <property type="term" value="C:aminoacyl-tRNA synthetase multienzyme complex"/>
    <property type="evidence" value="ECO:0007669"/>
    <property type="project" value="TreeGrafter"/>
</dbReference>
<proteinExistence type="predicted"/>
<keyword evidence="4" id="KW-1185">Reference proteome</keyword>
<protein>
    <submittedName>
        <fullName evidence="3">Aspartyl-tRNA synthetase, cytoplasmic</fullName>
    </submittedName>
</protein>
<dbReference type="Gene3D" id="2.40.50.140">
    <property type="entry name" value="Nucleic acid-binding proteins"/>
    <property type="match status" value="1"/>
</dbReference>
<dbReference type="GO" id="GO:0006422">
    <property type="term" value="P:aspartyl-tRNA aminoacylation"/>
    <property type="evidence" value="ECO:0007669"/>
    <property type="project" value="InterPro"/>
</dbReference>
<dbReference type="InterPro" id="IPR004523">
    <property type="entry name" value="Asp-tRNA_synthase_2"/>
</dbReference>
<dbReference type="GO" id="GO:0005829">
    <property type="term" value="C:cytosol"/>
    <property type="evidence" value="ECO:0007669"/>
    <property type="project" value="TreeGrafter"/>
</dbReference>
<feature type="compositionally biased region" description="Basic and acidic residues" evidence="2">
    <location>
        <begin position="21"/>
        <end position="45"/>
    </location>
</feature>